<feature type="transmembrane region" description="Helical" evidence="2">
    <location>
        <begin position="411"/>
        <end position="438"/>
    </location>
</feature>
<organism evidence="3 4">
    <name type="scientific">Dreissena polymorpha</name>
    <name type="common">Zebra mussel</name>
    <name type="synonym">Mytilus polymorpha</name>
    <dbReference type="NCBI Taxonomy" id="45954"/>
    <lineage>
        <taxon>Eukaryota</taxon>
        <taxon>Metazoa</taxon>
        <taxon>Spiralia</taxon>
        <taxon>Lophotrochozoa</taxon>
        <taxon>Mollusca</taxon>
        <taxon>Bivalvia</taxon>
        <taxon>Autobranchia</taxon>
        <taxon>Heteroconchia</taxon>
        <taxon>Euheterodonta</taxon>
        <taxon>Imparidentia</taxon>
        <taxon>Neoheterodontei</taxon>
        <taxon>Myida</taxon>
        <taxon>Dreissenoidea</taxon>
        <taxon>Dreissenidae</taxon>
        <taxon>Dreissena</taxon>
    </lineage>
</organism>
<evidence type="ECO:0000313" key="3">
    <source>
        <dbReference type="EMBL" id="KAH3876573.1"/>
    </source>
</evidence>
<evidence type="ECO:0008006" key="5">
    <source>
        <dbReference type="Google" id="ProtNLM"/>
    </source>
</evidence>
<dbReference type="EMBL" id="JAIWYP010000001">
    <property type="protein sequence ID" value="KAH3876573.1"/>
    <property type="molecule type" value="Genomic_DNA"/>
</dbReference>
<sequence>MDEFWTYQTICAQLLAEASFRLHCVQASRPLKINEIAVFGNFKNIISFALRTSFKIAKEKRNRCFWKIQKLRQMAGLTSPVDLPTEDNSTNRIKPTRSSGGGQEKNDSANTEKCFRCTKPIKIYKTKCLTDSCANWSQFQNPKEDDPRHLKPGDHISIPAQGYKELFIMHHAIVEEVGNCINGKAHIRVVDVPQKHSDNFRDKKSLFIESHDLQNSPVTDLYKIIKYDYNKRKHDNNKTLTRAMSVFTNQDLVHTGAQTEIEIFGSSGSSVSDDPDITNNKKKTQTETPAREINDFQKDFMQSSDSTNEGLDHKCAQTKMTFSCKYQSNNERKVEISKDIVGSSGSSVSDDPDITNNAKKTQTETSSLYIDVVSKSYHLFVRNCEHFAVDCVNGSEDVNFDHSTSLQSTRFCIVLFHVLSIMTMVALYLVNVLVYIGFVGDVQNLKEAFCIFKGCFKGKNNGFANTVCDWQILAGYSGLMCIIVIVVFVYRCCGVHRSNRMCNECICSSTILMLTKIVCICGMEAKNYILERGWLELYLNMNSWGFYTMLVVSSVVES</sequence>
<keyword evidence="2" id="KW-1133">Transmembrane helix</keyword>
<feature type="transmembrane region" description="Helical" evidence="2">
    <location>
        <begin position="473"/>
        <end position="493"/>
    </location>
</feature>
<evidence type="ECO:0000313" key="4">
    <source>
        <dbReference type="Proteomes" id="UP000828390"/>
    </source>
</evidence>
<comment type="caution">
    <text evidence="3">The sequence shown here is derived from an EMBL/GenBank/DDBJ whole genome shotgun (WGS) entry which is preliminary data.</text>
</comment>
<keyword evidence="4" id="KW-1185">Reference proteome</keyword>
<evidence type="ECO:0000256" key="2">
    <source>
        <dbReference type="SAM" id="Phobius"/>
    </source>
</evidence>
<reference evidence="3" key="1">
    <citation type="journal article" date="2019" name="bioRxiv">
        <title>The Genome of the Zebra Mussel, Dreissena polymorpha: A Resource for Invasive Species Research.</title>
        <authorList>
            <person name="McCartney M.A."/>
            <person name="Auch B."/>
            <person name="Kono T."/>
            <person name="Mallez S."/>
            <person name="Zhang Y."/>
            <person name="Obille A."/>
            <person name="Becker A."/>
            <person name="Abrahante J.E."/>
            <person name="Garbe J."/>
            <person name="Badalamenti J.P."/>
            <person name="Herman A."/>
            <person name="Mangelson H."/>
            <person name="Liachko I."/>
            <person name="Sullivan S."/>
            <person name="Sone E.D."/>
            <person name="Koren S."/>
            <person name="Silverstein K.A.T."/>
            <person name="Beckman K.B."/>
            <person name="Gohl D.M."/>
        </authorList>
    </citation>
    <scope>NUCLEOTIDE SEQUENCE</scope>
    <source>
        <strain evidence="3">Duluth1</strain>
        <tissue evidence="3">Whole animal</tissue>
    </source>
</reference>
<name>A0A9D4MGM9_DREPO</name>
<evidence type="ECO:0000256" key="1">
    <source>
        <dbReference type="SAM" id="MobiDB-lite"/>
    </source>
</evidence>
<proteinExistence type="predicted"/>
<keyword evidence="2" id="KW-0472">Membrane</keyword>
<reference evidence="3" key="2">
    <citation type="submission" date="2020-11" db="EMBL/GenBank/DDBJ databases">
        <authorList>
            <person name="McCartney M.A."/>
            <person name="Auch B."/>
            <person name="Kono T."/>
            <person name="Mallez S."/>
            <person name="Becker A."/>
            <person name="Gohl D.M."/>
            <person name="Silverstein K.A.T."/>
            <person name="Koren S."/>
            <person name="Bechman K.B."/>
            <person name="Herman A."/>
            <person name="Abrahante J.E."/>
            <person name="Garbe J."/>
        </authorList>
    </citation>
    <scope>NUCLEOTIDE SEQUENCE</scope>
    <source>
        <strain evidence="3">Duluth1</strain>
        <tissue evidence="3">Whole animal</tissue>
    </source>
</reference>
<feature type="region of interest" description="Disordered" evidence="1">
    <location>
        <begin position="79"/>
        <end position="109"/>
    </location>
</feature>
<feature type="compositionally biased region" description="Polar residues" evidence="1">
    <location>
        <begin position="86"/>
        <end position="98"/>
    </location>
</feature>
<keyword evidence="2" id="KW-0812">Transmembrane</keyword>
<accession>A0A9D4MGM9</accession>
<feature type="region of interest" description="Disordered" evidence="1">
    <location>
        <begin position="265"/>
        <end position="291"/>
    </location>
</feature>
<dbReference type="AlphaFoldDB" id="A0A9D4MGM9"/>
<dbReference type="Proteomes" id="UP000828390">
    <property type="component" value="Unassembled WGS sequence"/>
</dbReference>
<protein>
    <recommendedName>
        <fullName evidence="5">LRAT domain-containing protein</fullName>
    </recommendedName>
</protein>
<gene>
    <name evidence="3" type="ORF">DPMN_000419</name>
</gene>